<dbReference type="Proteomes" id="UP000075615">
    <property type="component" value="Unassembled WGS sequence"/>
</dbReference>
<dbReference type="AlphaFoldDB" id="A0A150XVN8"/>
<protein>
    <submittedName>
        <fullName evidence="2">Uncharacterized protein</fullName>
    </submittedName>
</protein>
<sequence length="91" mass="11094">MDDRRTRSERFGTKWRWLYLVGGIFYLANGISSLIKPREVYDYLGFDFNRWAYIGLHLIVAFLLLRLFIKNQKLLRQQIKDEVMNRQHKEN</sequence>
<evidence type="ECO:0000313" key="3">
    <source>
        <dbReference type="Proteomes" id="UP000075615"/>
    </source>
</evidence>
<keyword evidence="1" id="KW-0472">Membrane</keyword>
<gene>
    <name evidence="2" type="ORF">AWN68_12950</name>
</gene>
<evidence type="ECO:0000313" key="2">
    <source>
        <dbReference type="EMBL" id="KYG82694.1"/>
    </source>
</evidence>
<keyword evidence="3" id="KW-1185">Reference proteome</keyword>
<organism evidence="2 3">
    <name type="scientific">Roseivirga echinicomitans</name>
    <dbReference type="NCBI Taxonomy" id="296218"/>
    <lineage>
        <taxon>Bacteria</taxon>
        <taxon>Pseudomonadati</taxon>
        <taxon>Bacteroidota</taxon>
        <taxon>Cytophagia</taxon>
        <taxon>Cytophagales</taxon>
        <taxon>Roseivirgaceae</taxon>
        <taxon>Roseivirga</taxon>
    </lineage>
</organism>
<accession>A0A150XVN8</accession>
<feature type="transmembrane region" description="Helical" evidence="1">
    <location>
        <begin position="51"/>
        <end position="69"/>
    </location>
</feature>
<evidence type="ECO:0000256" key="1">
    <source>
        <dbReference type="SAM" id="Phobius"/>
    </source>
</evidence>
<keyword evidence="1" id="KW-0812">Transmembrane</keyword>
<dbReference type="EMBL" id="LRDB01000002">
    <property type="protein sequence ID" value="KYG82694.1"/>
    <property type="molecule type" value="Genomic_DNA"/>
</dbReference>
<dbReference type="RefSeq" id="WP_068411696.1">
    <property type="nucleotide sequence ID" value="NZ_LRDB01000002.1"/>
</dbReference>
<dbReference type="STRING" id="296218.AWN68_12950"/>
<reference evidence="2 3" key="1">
    <citation type="submission" date="2016-01" db="EMBL/GenBank/DDBJ databases">
        <title>Genome sequencing of Roseivirga echinicomitans KMM 6058.</title>
        <authorList>
            <person name="Selvaratnam C."/>
            <person name="Thevarajoo S."/>
            <person name="Goh K.M."/>
            <person name="Ee R."/>
            <person name="Chan K.-G."/>
            <person name="Chong C.S."/>
        </authorList>
    </citation>
    <scope>NUCLEOTIDE SEQUENCE [LARGE SCALE GENOMIC DNA]</scope>
    <source>
        <strain evidence="2 3">KMM 6058</strain>
    </source>
</reference>
<dbReference type="OrthoDB" id="982895at2"/>
<feature type="transmembrane region" description="Helical" evidence="1">
    <location>
        <begin position="17"/>
        <end position="35"/>
    </location>
</feature>
<name>A0A150XVN8_9BACT</name>
<comment type="caution">
    <text evidence="2">The sequence shown here is derived from an EMBL/GenBank/DDBJ whole genome shotgun (WGS) entry which is preliminary data.</text>
</comment>
<proteinExistence type="predicted"/>
<keyword evidence="1" id="KW-1133">Transmembrane helix</keyword>